<protein>
    <submittedName>
        <fullName evidence="2">Uncharacterized protein</fullName>
    </submittedName>
</protein>
<gene>
    <name evidence="2" type="ORF">M2B19_10185</name>
</gene>
<proteinExistence type="predicted"/>
<evidence type="ECO:0000313" key="2">
    <source>
        <dbReference type="EMBL" id="WMT68479.1"/>
    </source>
</evidence>
<dbReference type="EMBL" id="CP096849">
    <property type="protein sequence ID" value="WMT68479.1"/>
    <property type="molecule type" value="Genomic_DNA"/>
</dbReference>
<organism evidence="2 3">
    <name type="scientific">Enterobacter kobei</name>
    <dbReference type="NCBI Taxonomy" id="208224"/>
    <lineage>
        <taxon>Bacteria</taxon>
        <taxon>Pseudomonadati</taxon>
        <taxon>Pseudomonadota</taxon>
        <taxon>Gammaproteobacteria</taxon>
        <taxon>Enterobacterales</taxon>
        <taxon>Enterobacteriaceae</taxon>
        <taxon>Enterobacter</taxon>
        <taxon>Enterobacter cloacae complex</taxon>
    </lineage>
</organism>
<feature type="transmembrane region" description="Helical" evidence="1">
    <location>
        <begin position="15"/>
        <end position="47"/>
    </location>
</feature>
<sequence length="51" mass="5487">MAGELPETNRSEVQMIAAIGTILVWLIIGIAGIGAIFCAFIGLLFLINWPK</sequence>
<evidence type="ECO:0000256" key="1">
    <source>
        <dbReference type="SAM" id="Phobius"/>
    </source>
</evidence>
<dbReference type="RefSeq" id="WP_188016624.1">
    <property type="nucleotide sequence ID" value="NZ_CP083862.1"/>
</dbReference>
<reference evidence="2" key="1">
    <citation type="submission" date="2022-04" db="EMBL/GenBank/DDBJ databases">
        <title>Co-occurrence of mcr-9 and blaNDM-1 in multidrug-resistant Enterobacter kobei strain isolated from an infant with urinary infection.</title>
        <authorList>
            <person name="Zeng H."/>
        </authorList>
    </citation>
    <scope>NUCLEOTIDE SEQUENCE</scope>
    <source>
        <strain evidence="2">EC1382</strain>
    </source>
</reference>
<name>A0AAJ6LQS4_9ENTR</name>
<evidence type="ECO:0000313" key="3">
    <source>
        <dbReference type="Proteomes" id="UP001228563"/>
    </source>
</evidence>
<keyword evidence="1" id="KW-0812">Transmembrane</keyword>
<keyword evidence="1" id="KW-1133">Transmembrane helix</keyword>
<keyword evidence="1" id="KW-0472">Membrane</keyword>
<dbReference type="Proteomes" id="UP001228563">
    <property type="component" value="Chromosome"/>
</dbReference>
<accession>A0AAJ6LQS4</accession>
<dbReference type="AlphaFoldDB" id="A0AAJ6LQS4"/>